<dbReference type="InterPro" id="IPR003395">
    <property type="entry name" value="RecF/RecN/SMC_N"/>
</dbReference>
<evidence type="ECO:0000313" key="16">
    <source>
        <dbReference type="EMBL" id="KAF4304973.1"/>
    </source>
</evidence>
<dbReference type="InterPro" id="IPR004000">
    <property type="entry name" value="Actin"/>
</dbReference>
<evidence type="ECO:0000256" key="3">
    <source>
        <dbReference type="ARBA" id="ARBA00018693"/>
    </source>
</evidence>
<keyword evidence="9" id="KW-0226">DNA condensation</keyword>
<dbReference type="SUPFAM" id="SSF53067">
    <property type="entry name" value="Actin-like ATPase domain"/>
    <property type="match status" value="2"/>
</dbReference>
<dbReference type="Pfam" id="PF00022">
    <property type="entry name" value="Actin"/>
    <property type="match status" value="1"/>
</dbReference>
<keyword evidence="7" id="KW-0067">ATP-binding</keyword>
<dbReference type="Gene3D" id="3.30.70.1620">
    <property type="match status" value="1"/>
</dbReference>
<evidence type="ECO:0000256" key="1">
    <source>
        <dbReference type="ARBA" id="ARBA00004123"/>
    </source>
</evidence>
<dbReference type="FunFam" id="3.40.50.300:FF:000585">
    <property type="entry name" value="Structural maintenance of chromosomes 4"/>
    <property type="match status" value="1"/>
</dbReference>
<feature type="domain" description="SMC hinge" evidence="15">
    <location>
        <begin position="1391"/>
        <end position="1504"/>
    </location>
</feature>
<evidence type="ECO:0000256" key="5">
    <source>
        <dbReference type="ARBA" id="ARBA00022741"/>
    </source>
</evidence>
<feature type="compositionally biased region" description="Low complexity" evidence="14">
    <location>
        <begin position="774"/>
        <end position="786"/>
    </location>
</feature>
<dbReference type="Proteomes" id="UP000572817">
    <property type="component" value="Unassembled WGS sequence"/>
</dbReference>
<dbReference type="SMART" id="SM00968">
    <property type="entry name" value="SMC_hinge"/>
    <property type="match status" value="1"/>
</dbReference>
<evidence type="ECO:0000256" key="8">
    <source>
        <dbReference type="ARBA" id="ARBA00023054"/>
    </source>
</evidence>
<evidence type="ECO:0000256" key="7">
    <source>
        <dbReference type="ARBA" id="ARBA00022840"/>
    </source>
</evidence>
<dbReference type="GO" id="GO:0000796">
    <property type="term" value="C:condensin complex"/>
    <property type="evidence" value="ECO:0007669"/>
    <property type="project" value="TreeGrafter"/>
</dbReference>
<name>A0A8H4IRP5_9PEZI</name>
<comment type="similarity">
    <text evidence="2">Belongs to the SMC family. SMC4 subfamily.</text>
</comment>
<dbReference type="FunFam" id="3.30.420.40:FF:000058">
    <property type="entry name" value="Putative actin-related protein 5"/>
    <property type="match status" value="1"/>
</dbReference>
<keyword evidence="6" id="KW-0498">Mitosis</keyword>
<dbReference type="EMBL" id="WWBZ02000040">
    <property type="protein sequence ID" value="KAF4304973.1"/>
    <property type="molecule type" value="Genomic_DNA"/>
</dbReference>
<keyword evidence="4" id="KW-0132">Cell division</keyword>
<dbReference type="Gene3D" id="3.90.640.10">
    <property type="entry name" value="Actin, Chain A, domain 4"/>
    <property type="match status" value="1"/>
</dbReference>
<dbReference type="GO" id="GO:0005634">
    <property type="term" value="C:nucleus"/>
    <property type="evidence" value="ECO:0007669"/>
    <property type="project" value="UniProtKB-SubCell"/>
</dbReference>
<evidence type="ECO:0000256" key="4">
    <source>
        <dbReference type="ARBA" id="ARBA00022618"/>
    </source>
</evidence>
<dbReference type="InterPro" id="IPR043129">
    <property type="entry name" value="ATPase_NBD"/>
</dbReference>
<dbReference type="GO" id="GO:0051301">
    <property type="term" value="P:cell division"/>
    <property type="evidence" value="ECO:0007669"/>
    <property type="project" value="UniProtKB-KW"/>
</dbReference>
<comment type="caution">
    <text evidence="16">The sequence shown here is derived from an EMBL/GenBank/DDBJ whole genome shotgun (WGS) entry which is preliminary data.</text>
</comment>
<sequence>MALPSSQPPATNEYAGDEVSAIILDPGYSTTRAGFAGEDVPKSVIPTFYGLREGDSNPIFGENAIHNPLSNLEIKNPWSSEGIVEDWETATKLWEYSITSRLTGAKEQNPASNGLNDPSNGDMEVELDAQAEAEKPLEGSPLLMTEPGWVNAKHREKCIEVAMEEWGAPAFYVQKTGVLAAFASGKPSALVIDVGAATTSITPVIDGMVIKKGVVKSPLAGNFVSNQIRLIFQQAQPPIQLTPHYMVTSKTPVEAGVPAQAVYKKFEKEPTASFRRLEEERVLTEFKESVVQVWSGGKFSGNAEEVYNNSPGRPFEMPDGWNQVFRAERFKAVEGLFDAKAALTDADNPRPRDEQTIPQLVVQALSHVDVEMRPALLANIVVTGGSSLIVGFNDRLNQELAQIYPGPRIRLQAPGNTVERKYASWIGGSILGSLGSFHQLWVSKKEYDEHGAGIVEKRCNPINEASGGRVPSKTTGLGERPREKHTSTARQPSVLAAALLSNRQCDDSIRQLPPCCLFDDTMSARPSRRAAARRQTIVESSDSEEEHMVVRQDSDEDEFTPAPEPAPPKSARRRTAVRLDGEDAEATPVPKSTRRRKASEVPITPRTVPTKKGRTRASQSVEPSTTHGPAESATTSVAADDDGDDGDDGEEQESRKPPKKIPATRRGRRNVRDSRRSRASVAPDVIQQFPPLSAPHPTTDLEPSLQIIPFVNDTKSTPKEQESEHELRHKSPLSDITNDADKSFNIMKSTERDATPRQKTPQPFDPGNLENTEAKTPTPTPKGKTPAPEDKTPVPDEKIPISGQKTPAPEEKTPVPQTPRTVTRVDALNTVLEKPMDIVAKARAAAQPLAQEPEVPKSRICITWLILTNFKSYAGKQEVGPFHASFSSVVGPNGSGKSNVIDSLLFVFGFRASKMRQGKLSALIHNSAAFPNLDHCEVEVHFQEVMDLPGGGHEIIPDSNLVISRKAFRNNSSKYYINTKESSFTVVTTLLRDRGVDLDHKRFLILQGEVESIAQMKPKAANEHDDGLLEYLEDIIGTSKYKTPIEESAAQVETLNEVCQEKNNRVQHVEKEKDGLEDKKNKALAYIRDENELASKQSALYQIFIDDTNDNIQVAQETINEAQSSLNEELERHKGSEEEIKELEKQYKTGSKQYEKLEKQTQEVLKELAKLDKETVKFEEKKKFLTNKEKKLQKTLETSKFGTSESDNTMKQCTDDIERNTAEIAELEEKMRAEEEELTSIRESLKGKTQNISDEISAKQKSLEPWNAKINEQQSAMAVAQSELDILREKENEGAKKIAETEAKIASLEEQKTTKLSELEECDSEKRETEKEMKTVRKEMGVLGQEEPKVRSKLSSARQKADEARSSLSATQSQGNVLTGLTRLQESGRIKGFHGRLGNLGTIDQKYDIAISTACPALNNLVVDSVEVGQQCIEYLRKNSLGRANFILLDRLPQRDLSEISTPENVPRLFDLVRSKHDKFRTAFYSVLQNTLVAKDLQQANRIAYGAKRWRVVTLDGQLIDKSGTMSGGGTRVAKGAMSSKLAADVTKEQVAKLEVDRDAIEQQFSDLQGALREGEKMLRELNEKMPRLETKAQKIALEVESYDRNIADAQRRIKEIAAEQQPSKSDKTRMASLEKSIAAMEKEISKLHAETSSVEDEIKALQDKIMEIGGIKLRTQKAKVDGLKEQIDTLNEEMSSADVNRAKARKQKAKHEKALVEAEKELEKVAADLEKVDEDMRAQRRDSGGSRQHAEEAQYALEEKKEELQALKAELDAKTAELNETRGIEIEMRNQLEEHQKTLKENHMKLRHWEDKLNKLSLTNISDLGEEQEADALPTYTKDELQDMDKGQLKRDIAALEEKTQNVQVELGVLAEYRRRVEEHAARSADLAAAVAERDAAKKRCDELRRLRLEGFMEGFSTISLRLKEMYQMITMGGNAELELVDSLDPFSEGILFSVMPPKKSWKNISNLSGGEKTLSSLALVFALHHYKPTPLYVMDEIDAALDFRNVSIVASYIKERTKNAQFVVISLRNNMFELAARLVGVYKVNHMTKSVTVENQDYIIPRT</sequence>
<dbReference type="GO" id="GO:0005524">
    <property type="term" value="F:ATP binding"/>
    <property type="evidence" value="ECO:0007669"/>
    <property type="project" value="UniProtKB-KW"/>
</dbReference>
<comment type="similarity">
    <text evidence="12">Belongs to the actin family.</text>
</comment>
<dbReference type="Gene3D" id="1.20.1060.20">
    <property type="match status" value="1"/>
</dbReference>
<evidence type="ECO:0000256" key="10">
    <source>
        <dbReference type="ARBA" id="ARBA00023242"/>
    </source>
</evidence>
<dbReference type="OrthoDB" id="5575062at2759"/>
<dbReference type="GO" id="GO:0007076">
    <property type="term" value="P:mitotic chromosome condensation"/>
    <property type="evidence" value="ECO:0007669"/>
    <property type="project" value="TreeGrafter"/>
</dbReference>
<evidence type="ECO:0000256" key="9">
    <source>
        <dbReference type="ARBA" id="ARBA00023067"/>
    </source>
</evidence>
<accession>A0A8H4IRP5</accession>
<evidence type="ECO:0000256" key="12">
    <source>
        <dbReference type="RuleBase" id="RU000487"/>
    </source>
</evidence>
<evidence type="ECO:0000256" key="2">
    <source>
        <dbReference type="ARBA" id="ARBA00006005"/>
    </source>
</evidence>
<evidence type="ECO:0000259" key="15">
    <source>
        <dbReference type="SMART" id="SM00968"/>
    </source>
</evidence>
<feature type="coiled-coil region" evidence="13">
    <location>
        <begin position="1847"/>
        <end position="1908"/>
    </location>
</feature>
<dbReference type="CDD" id="cd13395">
    <property type="entry name" value="ASKHA_NBD_Arp4_ACTL6-like"/>
    <property type="match status" value="1"/>
</dbReference>
<dbReference type="FunFam" id="3.40.50.300:FF:000481">
    <property type="entry name" value="Structural maintenance of chromosomes 4"/>
    <property type="match status" value="1"/>
</dbReference>
<feature type="coiled-coil region" evidence="13">
    <location>
        <begin position="1045"/>
        <end position="1079"/>
    </location>
</feature>
<keyword evidence="5" id="KW-0547">Nucleotide-binding</keyword>
<comment type="subcellular location">
    <subcellularLocation>
        <location evidence="1">Nucleus</location>
    </subcellularLocation>
</comment>
<evidence type="ECO:0000256" key="13">
    <source>
        <dbReference type="SAM" id="Coils"/>
    </source>
</evidence>
<dbReference type="InterPro" id="IPR010935">
    <property type="entry name" value="SMC_hinge"/>
</dbReference>
<dbReference type="Gene3D" id="3.40.50.300">
    <property type="entry name" value="P-loop containing nucleotide triphosphate hydrolases"/>
    <property type="match status" value="2"/>
</dbReference>
<keyword evidence="11" id="KW-0131">Cell cycle</keyword>
<reference evidence="16" key="1">
    <citation type="submission" date="2020-04" db="EMBL/GenBank/DDBJ databases">
        <title>Genome Assembly and Annotation of Botryosphaeria dothidea sdau 11-99, a Latent Pathogen of Apple Fruit Ring Rot in China.</title>
        <authorList>
            <person name="Yu C."/>
            <person name="Diao Y."/>
            <person name="Lu Q."/>
            <person name="Zhao J."/>
            <person name="Cui S."/>
            <person name="Peng C."/>
            <person name="He B."/>
            <person name="Liu H."/>
        </authorList>
    </citation>
    <scope>NUCLEOTIDE SEQUENCE [LARGE SCALE GENOMIC DNA]</scope>
    <source>
        <strain evidence="16">Sdau11-99</strain>
    </source>
</reference>
<dbReference type="Gene3D" id="3.30.420.40">
    <property type="match status" value="3"/>
</dbReference>
<organism evidence="16 17">
    <name type="scientific">Botryosphaeria dothidea</name>
    <dbReference type="NCBI Taxonomy" id="55169"/>
    <lineage>
        <taxon>Eukaryota</taxon>
        <taxon>Fungi</taxon>
        <taxon>Dikarya</taxon>
        <taxon>Ascomycota</taxon>
        <taxon>Pezizomycotina</taxon>
        <taxon>Dothideomycetes</taxon>
        <taxon>Dothideomycetes incertae sedis</taxon>
        <taxon>Botryosphaeriales</taxon>
        <taxon>Botryosphaeriaceae</taxon>
        <taxon>Botryosphaeria</taxon>
    </lineage>
</organism>
<dbReference type="Pfam" id="PF02463">
    <property type="entry name" value="SMC_N"/>
    <property type="match status" value="1"/>
</dbReference>
<dbReference type="Pfam" id="PF06470">
    <property type="entry name" value="SMC_hinge"/>
    <property type="match status" value="1"/>
</dbReference>
<feature type="compositionally biased region" description="Basic and acidic residues" evidence="14">
    <location>
        <begin position="716"/>
        <end position="729"/>
    </location>
</feature>
<dbReference type="InterPro" id="IPR004001">
    <property type="entry name" value="Actin_CS"/>
</dbReference>
<protein>
    <recommendedName>
        <fullName evidence="3">Structural maintenance of chromosomes protein 4</fullName>
    </recommendedName>
</protein>
<evidence type="ECO:0000256" key="6">
    <source>
        <dbReference type="ARBA" id="ARBA00022776"/>
    </source>
</evidence>
<dbReference type="FunFam" id="3.30.70.1620:FF:000003">
    <property type="entry name" value="Structural maintenance of chromosomes 4"/>
    <property type="match status" value="1"/>
</dbReference>
<feature type="region of interest" description="Disordered" evidence="14">
    <location>
        <begin position="460"/>
        <end position="492"/>
    </location>
</feature>
<feature type="compositionally biased region" description="Basic and acidic residues" evidence="14">
    <location>
        <begin position="787"/>
        <end position="799"/>
    </location>
</feature>
<dbReference type="InterPro" id="IPR027417">
    <property type="entry name" value="P-loop_NTPase"/>
</dbReference>
<feature type="region of interest" description="Disordered" evidence="14">
    <location>
        <begin position="524"/>
        <end position="818"/>
    </location>
</feature>
<feature type="compositionally biased region" description="Basic residues" evidence="14">
    <location>
        <begin position="657"/>
        <end position="669"/>
    </location>
</feature>
<evidence type="ECO:0000313" key="17">
    <source>
        <dbReference type="Proteomes" id="UP000572817"/>
    </source>
</evidence>
<dbReference type="Gene3D" id="1.20.5.170">
    <property type="match status" value="1"/>
</dbReference>
<proteinExistence type="inferred from homology"/>
<dbReference type="SUPFAM" id="SSF75553">
    <property type="entry name" value="Smc hinge domain"/>
    <property type="match status" value="1"/>
</dbReference>
<feature type="compositionally biased region" description="Acidic residues" evidence="14">
    <location>
        <begin position="639"/>
        <end position="651"/>
    </location>
</feature>
<feature type="region of interest" description="Disordered" evidence="14">
    <location>
        <begin position="1344"/>
        <end position="1373"/>
    </location>
</feature>
<feature type="compositionally biased region" description="Polar residues" evidence="14">
    <location>
        <begin position="616"/>
        <end position="637"/>
    </location>
</feature>
<dbReference type="PANTHER" id="PTHR18937">
    <property type="entry name" value="STRUCTURAL MAINTENANCE OF CHROMOSOMES SMC FAMILY MEMBER"/>
    <property type="match status" value="1"/>
</dbReference>
<keyword evidence="8 13" id="KW-0175">Coiled coil</keyword>
<dbReference type="InterPro" id="IPR036277">
    <property type="entry name" value="SMC_hinge_sf"/>
</dbReference>
<dbReference type="PROSITE" id="PS00432">
    <property type="entry name" value="ACTINS_2"/>
    <property type="match status" value="1"/>
</dbReference>
<evidence type="ECO:0000256" key="11">
    <source>
        <dbReference type="ARBA" id="ARBA00023306"/>
    </source>
</evidence>
<gene>
    <name evidence="16" type="ORF">GTA08_BOTSDO06626</name>
</gene>
<keyword evidence="17" id="KW-1185">Reference proteome</keyword>
<dbReference type="PANTHER" id="PTHR18937:SF172">
    <property type="entry name" value="STRUCTURAL MAINTENANCE OF CHROMOSOMES PROTEIN"/>
    <property type="match status" value="1"/>
</dbReference>
<feature type="region of interest" description="Disordered" evidence="14">
    <location>
        <begin position="1735"/>
        <end position="1755"/>
    </location>
</feature>
<keyword evidence="10" id="KW-0539">Nucleus</keyword>
<dbReference type="SUPFAM" id="SSF52540">
    <property type="entry name" value="P-loop containing nucleoside triphosphate hydrolases"/>
    <property type="match status" value="2"/>
</dbReference>
<evidence type="ECO:0000256" key="14">
    <source>
        <dbReference type="SAM" id="MobiDB-lite"/>
    </source>
</evidence>
<dbReference type="SMART" id="SM00268">
    <property type="entry name" value="ACTIN"/>
    <property type="match status" value="1"/>
</dbReference>